<dbReference type="AlphaFoldDB" id="A0A383R833"/>
<dbReference type="Gene3D" id="1.20.1500.10">
    <property type="entry name" value="YheA/YmcA-like"/>
    <property type="match status" value="1"/>
</dbReference>
<evidence type="ECO:0000313" key="4">
    <source>
        <dbReference type="Proteomes" id="UP000304148"/>
    </source>
</evidence>
<dbReference type="InterPro" id="IPR010368">
    <property type="entry name" value="Com_YlbF"/>
</dbReference>
<feature type="coiled-coil region" evidence="1">
    <location>
        <begin position="45"/>
        <end position="95"/>
    </location>
</feature>
<protein>
    <recommendedName>
        <fullName evidence="5">Regulatory protein YlbF</fullName>
    </recommendedName>
</protein>
<evidence type="ECO:0000313" key="3">
    <source>
        <dbReference type="EMBL" id="SYX82674.1"/>
    </source>
</evidence>
<dbReference type="InterPro" id="IPR052767">
    <property type="entry name" value="Bact_com_dev_regulator"/>
</dbReference>
<feature type="region of interest" description="Disordered" evidence="2">
    <location>
        <begin position="127"/>
        <end position="150"/>
    </location>
</feature>
<proteinExistence type="predicted"/>
<evidence type="ECO:0008006" key="5">
    <source>
        <dbReference type="Google" id="ProtNLM"/>
    </source>
</evidence>
<accession>A0A383R833</accession>
<dbReference type="SUPFAM" id="SSF158622">
    <property type="entry name" value="YheA/YmcA-like"/>
    <property type="match status" value="1"/>
</dbReference>
<evidence type="ECO:0000256" key="1">
    <source>
        <dbReference type="SAM" id="Coils"/>
    </source>
</evidence>
<keyword evidence="1" id="KW-0175">Coiled coil</keyword>
<reference evidence="4" key="1">
    <citation type="submission" date="2018-08" db="EMBL/GenBank/DDBJ databases">
        <authorList>
            <person name="Chevrot R."/>
        </authorList>
    </citation>
    <scope>NUCLEOTIDE SEQUENCE [LARGE SCALE GENOMIC DNA]</scope>
</reference>
<dbReference type="Pfam" id="PF06133">
    <property type="entry name" value="Com_YlbF"/>
    <property type="match status" value="1"/>
</dbReference>
<dbReference type="InterPro" id="IPR023378">
    <property type="entry name" value="YheA/YmcA-like_dom_sf"/>
</dbReference>
<dbReference type="Proteomes" id="UP000304148">
    <property type="component" value="Chromosome"/>
</dbReference>
<feature type="compositionally biased region" description="Gly residues" evidence="2">
    <location>
        <begin position="135"/>
        <end position="144"/>
    </location>
</feature>
<dbReference type="EMBL" id="LS992241">
    <property type="protein sequence ID" value="SYX82674.1"/>
    <property type="molecule type" value="Genomic_DNA"/>
</dbReference>
<dbReference type="PANTHER" id="PTHR38448:SF2">
    <property type="entry name" value="REGULATORY PROTEIN YLBF"/>
    <property type="match status" value="1"/>
</dbReference>
<gene>
    <name evidence="3" type="ORF">PBLR_11096</name>
</gene>
<name>A0A383R833_PAEAL</name>
<evidence type="ECO:0000256" key="2">
    <source>
        <dbReference type="SAM" id="MobiDB-lite"/>
    </source>
</evidence>
<dbReference type="PANTHER" id="PTHR38448">
    <property type="entry name" value="REGULATORY PROTEIN YLBF-RELATED"/>
    <property type="match status" value="1"/>
</dbReference>
<organism evidence="3 4">
    <name type="scientific">Paenibacillus alvei</name>
    <name type="common">Bacillus alvei</name>
    <dbReference type="NCBI Taxonomy" id="44250"/>
    <lineage>
        <taxon>Bacteria</taxon>
        <taxon>Bacillati</taxon>
        <taxon>Bacillota</taxon>
        <taxon>Bacilli</taxon>
        <taxon>Bacillales</taxon>
        <taxon>Paenibacillaceae</taxon>
        <taxon>Paenibacillus</taxon>
    </lineage>
</organism>
<sequence>MPIEEKQDVADMAVLLTNAYELGDMINQSIEVADYVMWKERMEGNEQVKQLVREFARKKERFEEAERFGHFHPDYHKAKDEVLAVQHELESIEEVFQFKQAEEAVDKLLHNLSETIALAVSETIKVPSNDPQPKGGCGSGGCSGGCSSCS</sequence>